<dbReference type="InterPro" id="IPR011701">
    <property type="entry name" value="MFS"/>
</dbReference>
<dbReference type="GO" id="GO:0005886">
    <property type="term" value="C:plasma membrane"/>
    <property type="evidence" value="ECO:0007669"/>
    <property type="project" value="UniProtKB-SubCell"/>
</dbReference>
<sequence>MTTDRSSPSRLLFTTLVLLTTITAVAGSLGAPLVPGIAHDFDVPLTAAQWSLTLTMLAGAVATPIIGRMSAGRDRMRAVVLGLGGATLGGLLCALPLGFGAFLTGRTLQGLGYGLTPVAIAIAREALPQQRRAGAIAILSVTTVAGAGLGYPIAATMADLWGIRVAFGVGTALCAATLVLALLTLPPNPDTAGTTVDWWGTALLAGGTTAILVALAEVSTLPIGRVALLAAVGAAACAAWVWWSRRVAHPLVDVTLASRPVPLLTHVTSMLLGVGVYMLFPLVVIVVQDPVWGMGHGASAAGLLLVPYALASVVGSRLSQRLVPWVPGTMLLPLGAATYLSAFVLLVIAHERVWQLLLAMAIAGIGSGLSFAGIPGLLVGSVPRSETGSAIAFTMVVRYLGFSVGSALAVTVLTFGGEGGEAGFVRALLVACGVGTLTVVLTTWLALRVRGGIGRW</sequence>
<feature type="transmembrane region" description="Helical" evidence="6">
    <location>
        <begin position="390"/>
        <end position="415"/>
    </location>
</feature>
<dbReference type="PANTHER" id="PTHR42718:SF9">
    <property type="entry name" value="MAJOR FACILITATOR SUPERFAMILY MULTIDRUG TRANSPORTER MFSC"/>
    <property type="match status" value="1"/>
</dbReference>
<accession>A0A852VRL4</accession>
<dbReference type="Gene3D" id="1.20.1720.10">
    <property type="entry name" value="Multidrug resistance protein D"/>
    <property type="match status" value="1"/>
</dbReference>
<feature type="transmembrane region" description="Helical" evidence="6">
    <location>
        <begin position="299"/>
        <end position="318"/>
    </location>
</feature>
<evidence type="ECO:0000256" key="1">
    <source>
        <dbReference type="ARBA" id="ARBA00004651"/>
    </source>
</evidence>
<evidence type="ECO:0000256" key="4">
    <source>
        <dbReference type="ARBA" id="ARBA00022989"/>
    </source>
</evidence>
<keyword evidence="2" id="KW-0813">Transport</keyword>
<dbReference type="InterPro" id="IPR036259">
    <property type="entry name" value="MFS_trans_sf"/>
</dbReference>
<evidence type="ECO:0000256" key="3">
    <source>
        <dbReference type="ARBA" id="ARBA00022692"/>
    </source>
</evidence>
<evidence type="ECO:0000256" key="2">
    <source>
        <dbReference type="ARBA" id="ARBA00022448"/>
    </source>
</evidence>
<name>A0A852VRL4_9MICO</name>
<feature type="transmembrane region" description="Helical" evidence="6">
    <location>
        <begin position="46"/>
        <end position="66"/>
    </location>
</feature>
<dbReference type="InterPro" id="IPR020846">
    <property type="entry name" value="MFS_dom"/>
</dbReference>
<dbReference type="Gene3D" id="1.20.1250.20">
    <property type="entry name" value="MFS general substrate transporter like domains"/>
    <property type="match status" value="1"/>
</dbReference>
<dbReference type="AlphaFoldDB" id="A0A852VRL4"/>
<dbReference type="RefSeq" id="WP_185989963.1">
    <property type="nucleotide sequence ID" value="NZ_JACCAE010000001.1"/>
</dbReference>
<feature type="transmembrane region" description="Helical" evidence="6">
    <location>
        <begin position="356"/>
        <end position="378"/>
    </location>
</feature>
<evidence type="ECO:0000313" key="8">
    <source>
        <dbReference type="EMBL" id="NYF96974.1"/>
    </source>
</evidence>
<feature type="domain" description="Major facilitator superfamily (MFS) profile" evidence="7">
    <location>
        <begin position="12"/>
        <end position="450"/>
    </location>
</feature>
<feature type="transmembrane region" description="Helical" evidence="6">
    <location>
        <begin position="78"/>
        <end position="103"/>
    </location>
</feature>
<dbReference type="PROSITE" id="PS50850">
    <property type="entry name" value="MFS"/>
    <property type="match status" value="1"/>
</dbReference>
<dbReference type="EMBL" id="JACCAE010000001">
    <property type="protein sequence ID" value="NYF96974.1"/>
    <property type="molecule type" value="Genomic_DNA"/>
</dbReference>
<dbReference type="PANTHER" id="PTHR42718">
    <property type="entry name" value="MAJOR FACILITATOR SUPERFAMILY MULTIDRUG TRANSPORTER MFSC"/>
    <property type="match status" value="1"/>
</dbReference>
<evidence type="ECO:0000256" key="6">
    <source>
        <dbReference type="SAM" id="Phobius"/>
    </source>
</evidence>
<reference evidence="8 9" key="1">
    <citation type="submission" date="2020-07" db="EMBL/GenBank/DDBJ databases">
        <title>Sequencing the genomes of 1000 actinobacteria strains.</title>
        <authorList>
            <person name="Klenk H.-P."/>
        </authorList>
    </citation>
    <scope>NUCLEOTIDE SEQUENCE [LARGE SCALE GENOMIC DNA]</scope>
    <source>
        <strain evidence="8 9">DSM 26154</strain>
    </source>
</reference>
<dbReference type="Pfam" id="PF07690">
    <property type="entry name" value="MFS_1"/>
    <property type="match status" value="1"/>
</dbReference>
<dbReference type="SUPFAM" id="SSF103473">
    <property type="entry name" value="MFS general substrate transporter"/>
    <property type="match status" value="1"/>
</dbReference>
<proteinExistence type="predicted"/>
<feature type="transmembrane region" description="Helical" evidence="6">
    <location>
        <begin position="330"/>
        <end position="349"/>
    </location>
</feature>
<feature type="transmembrane region" description="Helical" evidence="6">
    <location>
        <begin position="165"/>
        <end position="186"/>
    </location>
</feature>
<evidence type="ECO:0000259" key="7">
    <source>
        <dbReference type="PROSITE" id="PS50850"/>
    </source>
</evidence>
<comment type="subcellular location">
    <subcellularLocation>
        <location evidence="1">Cell membrane</location>
        <topology evidence="1">Multi-pass membrane protein</topology>
    </subcellularLocation>
</comment>
<protein>
    <submittedName>
        <fullName evidence="8">Putative MFS family arabinose efflux permease</fullName>
    </submittedName>
</protein>
<keyword evidence="3 6" id="KW-0812">Transmembrane</keyword>
<organism evidence="8 9">
    <name type="scientific">Janibacter cremeus</name>
    <dbReference type="NCBI Taxonomy" id="1285192"/>
    <lineage>
        <taxon>Bacteria</taxon>
        <taxon>Bacillati</taxon>
        <taxon>Actinomycetota</taxon>
        <taxon>Actinomycetes</taxon>
        <taxon>Micrococcales</taxon>
        <taxon>Intrasporangiaceae</taxon>
        <taxon>Janibacter</taxon>
    </lineage>
</organism>
<feature type="transmembrane region" description="Helical" evidence="6">
    <location>
        <begin position="427"/>
        <end position="447"/>
    </location>
</feature>
<feature type="transmembrane region" description="Helical" evidence="6">
    <location>
        <begin position="133"/>
        <end position="153"/>
    </location>
</feature>
<comment type="caution">
    <text evidence="8">The sequence shown here is derived from an EMBL/GenBank/DDBJ whole genome shotgun (WGS) entry which is preliminary data.</text>
</comment>
<feature type="transmembrane region" description="Helical" evidence="6">
    <location>
        <begin position="263"/>
        <end position="287"/>
    </location>
</feature>
<keyword evidence="9" id="KW-1185">Reference proteome</keyword>
<dbReference type="Proteomes" id="UP000554054">
    <property type="component" value="Unassembled WGS sequence"/>
</dbReference>
<gene>
    <name evidence="8" type="ORF">BJY20_000366</name>
</gene>
<dbReference type="GO" id="GO:0022857">
    <property type="term" value="F:transmembrane transporter activity"/>
    <property type="evidence" value="ECO:0007669"/>
    <property type="project" value="InterPro"/>
</dbReference>
<evidence type="ECO:0000313" key="9">
    <source>
        <dbReference type="Proteomes" id="UP000554054"/>
    </source>
</evidence>
<keyword evidence="5 6" id="KW-0472">Membrane</keyword>
<evidence type="ECO:0000256" key="5">
    <source>
        <dbReference type="ARBA" id="ARBA00023136"/>
    </source>
</evidence>
<feature type="transmembrane region" description="Helical" evidence="6">
    <location>
        <begin position="198"/>
        <end position="216"/>
    </location>
</feature>
<keyword evidence="4 6" id="KW-1133">Transmembrane helix</keyword>
<feature type="transmembrane region" description="Helical" evidence="6">
    <location>
        <begin position="223"/>
        <end position="243"/>
    </location>
</feature>